<evidence type="ECO:0000313" key="1">
    <source>
        <dbReference type="EMBL" id="MXP29692.1"/>
    </source>
</evidence>
<dbReference type="InterPro" id="IPR034122">
    <property type="entry name" value="Retropepsin-like_bacterial"/>
</dbReference>
<dbReference type="AlphaFoldDB" id="A0A845AGH3"/>
<dbReference type="Pfam" id="PF13650">
    <property type="entry name" value="Asp_protease_2"/>
    <property type="match status" value="2"/>
</dbReference>
<proteinExistence type="predicted"/>
<comment type="caution">
    <text evidence="1">The sequence shown here is derived from an EMBL/GenBank/DDBJ whole genome shotgun (WGS) entry which is preliminary data.</text>
</comment>
<dbReference type="EMBL" id="WTYA01000010">
    <property type="protein sequence ID" value="MXP29692.1"/>
    <property type="molecule type" value="Genomic_DNA"/>
</dbReference>
<keyword evidence="2" id="KW-1185">Reference proteome</keyword>
<dbReference type="Gene3D" id="2.40.70.10">
    <property type="entry name" value="Acid Proteases"/>
    <property type="match status" value="2"/>
</dbReference>
<sequence length="346" mass="37284">MQYICSTLVAGVVALGTGAQYDPTLPHSIPTAHTAVGTNISEPTTAVPESTTEAATLSPDQIIIDRDRYERMTVPVTIKGHGPYRFLVDTGAQATVVTHRVVDSLKLLPTGQALLVAMGSAQMVDTIDIDDMEFANRTFSGITAPLLNVKNVGADGIIGLDSLQRLKVIIDFVEDRISVSDAPLPKASASSQEIIVRARRKLGQMIITDARVNGIRTAVIIDTGSQNSLGNQALRDRLRSKDKDDIKLESIDVNGITVASNVAMVREIKVGGMIMRGVPLGFHESPAFAALGLTDQPAIILGMQNLRPLNRVAIDFANRRVLFDLPRDVGEDPVRRVFNASRIKSS</sequence>
<dbReference type="OrthoDB" id="107347at2"/>
<gene>
    <name evidence="1" type="ORF">GRI58_12795</name>
</gene>
<dbReference type="GO" id="GO:0006508">
    <property type="term" value="P:proteolysis"/>
    <property type="evidence" value="ECO:0007669"/>
    <property type="project" value="InterPro"/>
</dbReference>
<protein>
    <recommendedName>
        <fullName evidence="3">Peptidase A2 domain-containing protein</fullName>
    </recommendedName>
</protein>
<dbReference type="InterPro" id="IPR001969">
    <property type="entry name" value="Aspartic_peptidase_AS"/>
</dbReference>
<evidence type="ECO:0000313" key="2">
    <source>
        <dbReference type="Proteomes" id="UP000439780"/>
    </source>
</evidence>
<dbReference type="SUPFAM" id="SSF50630">
    <property type="entry name" value="Acid proteases"/>
    <property type="match status" value="2"/>
</dbReference>
<dbReference type="PROSITE" id="PS00141">
    <property type="entry name" value="ASP_PROTEASE"/>
    <property type="match status" value="1"/>
</dbReference>
<name>A0A845AGH3_9SPHN</name>
<organism evidence="1 2">
    <name type="scientific">Qipengyuania algicida</name>
    <dbReference type="NCBI Taxonomy" id="1836209"/>
    <lineage>
        <taxon>Bacteria</taxon>
        <taxon>Pseudomonadati</taxon>
        <taxon>Pseudomonadota</taxon>
        <taxon>Alphaproteobacteria</taxon>
        <taxon>Sphingomonadales</taxon>
        <taxon>Erythrobacteraceae</taxon>
        <taxon>Qipengyuania</taxon>
    </lineage>
</organism>
<dbReference type="Proteomes" id="UP000439780">
    <property type="component" value="Unassembled WGS sequence"/>
</dbReference>
<dbReference type="GO" id="GO:0004190">
    <property type="term" value="F:aspartic-type endopeptidase activity"/>
    <property type="evidence" value="ECO:0007669"/>
    <property type="project" value="InterPro"/>
</dbReference>
<evidence type="ECO:0008006" key="3">
    <source>
        <dbReference type="Google" id="ProtNLM"/>
    </source>
</evidence>
<dbReference type="RefSeq" id="WP_160753986.1">
    <property type="nucleotide sequence ID" value="NZ_WTYA01000010.1"/>
</dbReference>
<dbReference type="InterPro" id="IPR021109">
    <property type="entry name" value="Peptidase_aspartic_dom_sf"/>
</dbReference>
<reference evidence="1 2" key="1">
    <citation type="submission" date="2019-12" db="EMBL/GenBank/DDBJ databases">
        <title>Genomic-based taxomic classification of the family Erythrobacteraceae.</title>
        <authorList>
            <person name="Xu L."/>
        </authorList>
    </citation>
    <scope>NUCLEOTIDE SEQUENCE [LARGE SCALE GENOMIC DNA]</scope>
    <source>
        <strain evidence="1 2">KEMB 9005-328</strain>
    </source>
</reference>
<accession>A0A845AGH3</accession>
<dbReference type="CDD" id="cd05483">
    <property type="entry name" value="retropepsin_like_bacteria"/>
    <property type="match status" value="1"/>
</dbReference>